<feature type="domain" description="Glycosyl hydrolase family 30 beta sandwich" evidence="5">
    <location>
        <begin position="352"/>
        <end position="439"/>
    </location>
</feature>
<feature type="chain" id="PRO_5003408889" description="Glycosyl hydrolase family 30 beta sandwich domain-containing protein" evidence="4">
    <location>
        <begin position="18"/>
        <end position="443"/>
    </location>
</feature>
<dbReference type="HOGENOM" id="CLU_031530_1_0_1"/>
<keyword evidence="7" id="KW-1185">Reference proteome</keyword>
<evidence type="ECO:0000256" key="1">
    <source>
        <dbReference type="ARBA" id="ARBA00005382"/>
    </source>
</evidence>
<evidence type="ECO:0000313" key="7">
    <source>
        <dbReference type="Proteomes" id="UP000008066"/>
    </source>
</evidence>
<dbReference type="GO" id="GO:0006680">
    <property type="term" value="P:glucosylceramide catabolic process"/>
    <property type="evidence" value="ECO:0007669"/>
    <property type="project" value="TreeGrafter"/>
</dbReference>
<dbReference type="Gene3D" id="3.20.20.80">
    <property type="entry name" value="Glycosidases"/>
    <property type="match status" value="2"/>
</dbReference>
<gene>
    <name evidence="6" type="ORF">CTHT_0035200</name>
</gene>
<feature type="signal peptide" evidence="4">
    <location>
        <begin position="1"/>
        <end position="17"/>
    </location>
</feature>
<keyword evidence="2 4" id="KW-0732">Signal</keyword>
<dbReference type="SUPFAM" id="SSF51445">
    <property type="entry name" value="(Trans)glycosidases"/>
    <property type="match status" value="1"/>
</dbReference>
<evidence type="ECO:0000256" key="2">
    <source>
        <dbReference type="ARBA" id="ARBA00022729"/>
    </source>
</evidence>
<dbReference type="GeneID" id="18257558"/>
<protein>
    <recommendedName>
        <fullName evidence="5">Glycosyl hydrolase family 30 beta sandwich domain-containing protein</fullName>
    </recommendedName>
</protein>
<comment type="similarity">
    <text evidence="1">Belongs to the glycosyl hydrolase 30 family.</text>
</comment>
<dbReference type="GO" id="GO:0016020">
    <property type="term" value="C:membrane"/>
    <property type="evidence" value="ECO:0007669"/>
    <property type="project" value="GOC"/>
</dbReference>
<dbReference type="Gene3D" id="2.60.40.1180">
    <property type="entry name" value="Golgi alpha-mannosidase II"/>
    <property type="match status" value="1"/>
</dbReference>
<dbReference type="InterPro" id="IPR013780">
    <property type="entry name" value="Glyco_hydro_b"/>
</dbReference>
<dbReference type="EMBL" id="GL988041">
    <property type="protein sequence ID" value="EGS21655.1"/>
    <property type="molecule type" value="Genomic_DNA"/>
</dbReference>
<sequence>MHPLALLFLSIGATVDALLSPKFKYVERRENYHAFKPPPKRQSGTTITVDLTKTYQKIDGFGFSEAFQRAVQMSRLPEAEQRRALDLLFSTTKGAGLTILRNGIGSSPDMRNDWMVSIAHKSPGSPDKPLIIEWDGSDNKQLWLSQEAQHTYGVKTIYADAWSAPAYMKTNGNDANGGSLCGLSGAYCASGDWRQAYADYLVKTSYASMRFTAGQAAEFIRILYPTLERANLTSQVTITCCDAGGWSQQAGMLGSLRNVDNMLGVITAHSYMSQPNSPILVLLGRCRRGLTWANHVYQAIVNANASAYLYWVGVQTGSTNSHMVHIDTNKQTVEPSKRLWALGQWSRFVRPGARRVGTNGGGGNLRISAFRNEDGSVAVPIINSGNTAHINVRVGSGSYTSAKAWVTDITRDIAELPLTSFAVDGTASVNIPMRSMVTVVLYP</sequence>
<name>G0S6Q3_CHATD</name>
<evidence type="ECO:0000256" key="3">
    <source>
        <dbReference type="ARBA" id="ARBA00022801"/>
    </source>
</evidence>
<dbReference type="SUPFAM" id="SSF51011">
    <property type="entry name" value="Glycosyl hydrolase domain"/>
    <property type="match status" value="1"/>
</dbReference>
<organism evidence="7">
    <name type="scientific">Chaetomium thermophilum (strain DSM 1495 / CBS 144.50 / IMI 039719)</name>
    <name type="common">Thermochaetoides thermophila</name>
    <dbReference type="NCBI Taxonomy" id="759272"/>
    <lineage>
        <taxon>Eukaryota</taxon>
        <taxon>Fungi</taxon>
        <taxon>Dikarya</taxon>
        <taxon>Ascomycota</taxon>
        <taxon>Pezizomycotina</taxon>
        <taxon>Sordariomycetes</taxon>
        <taxon>Sordariomycetidae</taxon>
        <taxon>Sordariales</taxon>
        <taxon>Chaetomiaceae</taxon>
        <taxon>Thermochaetoides</taxon>
    </lineage>
</organism>
<dbReference type="InterPro" id="IPR017853">
    <property type="entry name" value="GH"/>
</dbReference>
<dbReference type="PANTHER" id="PTHR11069:SF23">
    <property type="entry name" value="LYSOSOMAL ACID GLUCOSYLCERAMIDASE"/>
    <property type="match status" value="1"/>
</dbReference>
<reference evidence="6 7" key="1">
    <citation type="journal article" date="2011" name="Cell">
        <title>Insight into structure and assembly of the nuclear pore complex by utilizing the genome of a eukaryotic thermophile.</title>
        <authorList>
            <person name="Amlacher S."/>
            <person name="Sarges P."/>
            <person name="Flemming D."/>
            <person name="van Noort V."/>
            <person name="Kunze R."/>
            <person name="Devos D.P."/>
            <person name="Arumugam M."/>
            <person name="Bork P."/>
            <person name="Hurt E."/>
        </authorList>
    </citation>
    <scope>NUCLEOTIDE SEQUENCE [LARGE SCALE GENOMIC DNA]</scope>
    <source>
        <strain evidence="7">DSM 1495 / CBS 144.50 / IMI 039719</strain>
    </source>
</reference>
<dbReference type="InterPro" id="IPR033452">
    <property type="entry name" value="GH30_C"/>
</dbReference>
<dbReference type="OrthoDB" id="2012278at2759"/>
<dbReference type="RefSeq" id="XP_006693951.1">
    <property type="nucleotide sequence ID" value="XM_006693888.1"/>
</dbReference>
<dbReference type="eggNOG" id="KOG2566">
    <property type="taxonomic scope" value="Eukaryota"/>
</dbReference>
<dbReference type="PANTHER" id="PTHR11069">
    <property type="entry name" value="GLUCOSYLCERAMIDASE"/>
    <property type="match status" value="1"/>
</dbReference>
<dbReference type="AlphaFoldDB" id="G0S6Q3"/>
<evidence type="ECO:0000256" key="4">
    <source>
        <dbReference type="SAM" id="SignalP"/>
    </source>
</evidence>
<dbReference type="GO" id="GO:0004348">
    <property type="term" value="F:glucosylceramidase activity"/>
    <property type="evidence" value="ECO:0007669"/>
    <property type="project" value="InterPro"/>
</dbReference>
<evidence type="ECO:0000313" key="6">
    <source>
        <dbReference type="EMBL" id="EGS21655.1"/>
    </source>
</evidence>
<dbReference type="KEGG" id="cthr:CTHT_0035200"/>
<dbReference type="Proteomes" id="UP000008066">
    <property type="component" value="Unassembled WGS sequence"/>
</dbReference>
<proteinExistence type="inferred from homology"/>
<dbReference type="InterPro" id="IPR001139">
    <property type="entry name" value="Glyco_hydro_30"/>
</dbReference>
<dbReference type="Pfam" id="PF17189">
    <property type="entry name" value="Glyco_hydro_30C"/>
    <property type="match status" value="1"/>
</dbReference>
<keyword evidence="3" id="KW-0378">Hydrolase</keyword>
<accession>G0S6Q3</accession>
<dbReference type="OMA" id="SKRFWAF"/>
<evidence type="ECO:0000259" key="5">
    <source>
        <dbReference type="Pfam" id="PF17189"/>
    </source>
</evidence>